<sequence length="152" mass="16269">MATAKTAPRAAKTATEAFETFTATSQETVRENIDRGIAAFSEASSFGKQNMEAWLASATAAQKGFEALSARAVAFQKAALENHVAVAKSLMTSKSVQEFTEKQNDYAKTSFEAYVAELTTVSDLVQGVAKETLQPINERVNAVGQLIQTAGR</sequence>
<dbReference type="OrthoDB" id="7172636at2"/>
<proteinExistence type="predicted"/>
<dbReference type="InterPro" id="IPR010127">
    <property type="entry name" value="Phasin_subfam-1"/>
</dbReference>
<evidence type="ECO:0000259" key="1">
    <source>
        <dbReference type="Pfam" id="PF09361"/>
    </source>
</evidence>
<dbReference type="InParanoid" id="A0A1B1ALR2"/>
<dbReference type="Proteomes" id="UP000092498">
    <property type="component" value="Chromosome"/>
</dbReference>
<keyword evidence="3" id="KW-1185">Reference proteome</keyword>
<gene>
    <name evidence="2" type="ORF">ATE48_16925</name>
</gene>
<dbReference type="Pfam" id="PF09361">
    <property type="entry name" value="Phasin_2"/>
    <property type="match status" value="1"/>
</dbReference>
<dbReference type="STRING" id="1759059.ATE48_16925"/>
<name>A0A1B1ALR2_9PROT</name>
<dbReference type="EMBL" id="CP013244">
    <property type="protein sequence ID" value="ANP47471.1"/>
    <property type="molecule type" value="Genomic_DNA"/>
</dbReference>
<dbReference type="RefSeq" id="WP_066773637.1">
    <property type="nucleotide sequence ID" value="NZ_CP013244.1"/>
</dbReference>
<reference evidence="2 3" key="1">
    <citation type="submission" date="2015-11" db="EMBL/GenBank/DDBJ databases">
        <title>Whole-Genome Sequence of Candidatus Oderbacter manganicum from the National Park Lower Oder Valley, Germany.</title>
        <authorList>
            <person name="Braun B."/>
            <person name="Liere K."/>
            <person name="Szewzyk U."/>
        </authorList>
    </citation>
    <scope>NUCLEOTIDE SEQUENCE [LARGE SCALE GENOMIC DNA]</scope>
    <source>
        <strain evidence="2 3">OTSz_A_272</strain>
    </source>
</reference>
<accession>A0A1B1ALR2</accession>
<dbReference type="InterPro" id="IPR018968">
    <property type="entry name" value="Phasin"/>
</dbReference>
<protein>
    <recommendedName>
        <fullName evidence="1">Phasin domain-containing protein</fullName>
    </recommendedName>
</protein>
<dbReference type="KEGG" id="cbot:ATE48_16925"/>
<dbReference type="NCBIfam" id="TIGR01841">
    <property type="entry name" value="phasin"/>
    <property type="match status" value="1"/>
</dbReference>
<feature type="domain" description="Phasin" evidence="1">
    <location>
        <begin position="43"/>
        <end position="140"/>
    </location>
</feature>
<evidence type="ECO:0000313" key="3">
    <source>
        <dbReference type="Proteomes" id="UP000092498"/>
    </source>
</evidence>
<dbReference type="AlphaFoldDB" id="A0A1B1ALR2"/>
<organism evidence="2 3">
    <name type="scientific">Candidatus Viadribacter manganicus</name>
    <dbReference type="NCBI Taxonomy" id="1759059"/>
    <lineage>
        <taxon>Bacteria</taxon>
        <taxon>Pseudomonadati</taxon>
        <taxon>Pseudomonadota</taxon>
        <taxon>Alphaproteobacteria</taxon>
        <taxon>Hyphomonadales</taxon>
        <taxon>Hyphomonadaceae</taxon>
        <taxon>Candidatus Viadribacter</taxon>
    </lineage>
</organism>
<evidence type="ECO:0000313" key="2">
    <source>
        <dbReference type="EMBL" id="ANP47471.1"/>
    </source>
</evidence>